<evidence type="ECO:0000256" key="4">
    <source>
        <dbReference type="PROSITE-ProRule" id="PRU00409"/>
    </source>
</evidence>
<evidence type="ECO:0000259" key="5">
    <source>
        <dbReference type="PROSITE" id="PS50975"/>
    </source>
</evidence>
<accession>A0ABW6RHY3</accession>
<protein>
    <submittedName>
        <fullName evidence="6">ATP-grasp domain-containing protein</fullName>
    </submittedName>
</protein>
<dbReference type="InterPro" id="IPR041472">
    <property type="entry name" value="BL00235/CARNS1_N"/>
</dbReference>
<organism evidence="6 7">
    <name type="scientific">Streptomyces flavidovirens</name>
    <dbReference type="NCBI Taxonomy" id="67298"/>
    <lineage>
        <taxon>Bacteria</taxon>
        <taxon>Bacillati</taxon>
        <taxon>Actinomycetota</taxon>
        <taxon>Actinomycetes</taxon>
        <taxon>Kitasatosporales</taxon>
        <taxon>Streptomycetaceae</taxon>
        <taxon>Streptomyces</taxon>
    </lineage>
</organism>
<evidence type="ECO:0000313" key="6">
    <source>
        <dbReference type="EMBL" id="MFF3340548.1"/>
    </source>
</evidence>
<dbReference type="EMBL" id="JBIAPK010000005">
    <property type="protein sequence ID" value="MFF3340548.1"/>
    <property type="molecule type" value="Genomic_DNA"/>
</dbReference>
<keyword evidence="1" id="KW-0436">Ligase</keyword>
<keyword evidence="7" id="KW-1185">Reference proteome</keyword>
<dbReference type="InterPro" id="IPR052032">
    <property type="entry name" value="ATP-dep_AA_Ligase"/>
</dbReference>
<comment type="caution">
    <text evidence="6">The sequence shown here is derived from an EMBL/GenBank/DDBJ whole genome shotgun (WGS) entry which is preliminary data.</text>
</comment>
<name>A0ABW6RHY3_9ACTN</name>
<keyword evidence="3 4" id="KW-0067">ATP-binding</keyword>
<proteinExistence type="predicted"/>
<dbReference type="Proteomes" id="UP001601976">
    <property type="component" value="Unassembled WGS sequence"/>
</dbReference>
<feature type="domain" description="ATP-grasp" evidence="5">
    <location>
        <begin position="120"/>
        <end position="319"/>
    </location>
</feature>
<dbReference type="InterPro" id="IPR040570">
    <property type="entry name" value="LAL_C2"/>
</dbReference>
<gene>
    <name evidence="6" type="ORF">ACFYWW_17700</name>
</gene>
<dbReference type="SUPFAM" id="SSF56059">
    <property type="entry name" value="Glutathione synthetase ATP-binding domain-like"/>
    <property type="match status" value="1"/>
</dbReference>
<dbReference type="Pfam" id="PF18603">
    <property type="entry name" value="LAL_C2"/>
    <property type="match status" value="1"/>
</dbReference>
<dbReference type="Gene3D" id="3.30.470.20">
    <property type="entry name" value="ATP-grasp fold, B domain"/>
    <property type="match status" value="1"/>
</dbReference>
<evidence type="ECO:0000256" key="2">
    <source>
        <dbReference type="ARBA" id="ARBA00022741"/>
    </source>
</evidence>
<dbReference type="Gene3D" id="3.40.50.20">
    <property type="match status" value="1"/>
</dbReference>
<evidence type="ECO:0000256" key="1">
    <source>
        <dbReference type="ARBA" id="ARBA00022598"/>
    </source>
</evidence>
<dbReference type="Pfam" id="PF18130">
    <property type="entry name" value="ATPgrasp_N"/>
    <property type="match status" value="1"/>
</dbReference>
<dbReference type="PANTHER" id="PTHR43585:SF2">
    <property type="entry name" value="ATP-GRASP ENZYME FSQD"/>
    <property type="match status" value="1"/>
</dbReference>
<keyword evidence="2 4" id="KW-0547">Nucleotide-binding</keyword>
<sequence length="416" mass="44128">MQHLSTRRVLVIEAISAGAAVTRTAHALGIPVVLFSHDAGDRKVPDDLRELVDTLVVVDTNDRAALERAAKELHARTPVSAVLPGCDVYVPAAARVAAALGLPGLAADTVDEVRDKGLMRARTAAAGLLVPRHVEVTSADGLAEAAAVTGFPCVLKPVDESGSIHVSRADDQAALDAAYDRLVTDPRLDLGRPLSGRALVEEYVSGDEYSVDGYVHDGDVHVLAVTRKLLGPEPYFVETGHLTPARLEPSVADETHAYVRRVAEAVHLTTGPFHCELRLTPRGPVLIEIGARLPGDYITELVELTTGVDLSKVALATALGVHPDELGARGPARVPSAGVRFFTAPDGTDHYRELTGWQELGRRAEVLRTALAIRPGEPIPEPGDFRCRIGHALFTAGSPAEAEDTWQALGAAVTVV</sequence>
<dbReference type="Pfam" id="PF13535">
    <property type="entry name" value="ATP-grasp_4"/>
    <property type="match status" value="1"/>
</dbReference>
<dbReference type="RefSeq" id="WP_387896121.1">
    <property type="nucleotide sequence ID" value="NZ_JBIAPK010000005.1"/>
</dbReference>
<dbReference type="PANTHER" id="PTHR43585">
    <property type="entry name" value="FUMIPYRROLE BIOSYNTHESIS PROTEIN C"/>
    <property type="match status" value="1"/>
</dbReference>
<reference evidence="6 7" key="1">
    <citation type="submission" date="2024-10" db="EMBL/GenBank/DDBJ databases">
        <title>The Natural Products Discovery Center: Release of the First 8490 Sequenced Strains for Exploring Actinobacteria Biosynthetic Diversity.</title>
        <authorList>
            <person name="Kalkreuter E."/>
            <person name="Kautsar S.A."/>
            <person name="Yang D."/>
            <person name="Bader C.D."/>
            <person name="Teijaro C.N."/>
            <person name="Fluegel L."/>
            <person name="Davis C.M."/>
            <person name="Simpson J.R."/>
            <person name="Lauterbach L."/>
            <person name="Steele A.D."/>
            <person name="Gui C."/>
            <person name="Meng S."/>
            <person name="Li G."/>
            <person name="Viehrig K."/>
            <person name="Ye F."/>
            <person name="Su P."/>
            <person name="Kiefer A.F."/>
            <person name="Nichols A."/>
            <person name="Cepeda A.J."/>
            <person name="Yan W."/>
            <person name="Fan B."/>
            <person name="Jiang Y."/>
            <person name="Adhikari A."/>
            <person name="Zheng C.-J."/>
            <person name="Schuster L."/>
            <person name="Cowan T.M."/>
            <person name="Smanski M.J."/>
            <person name="Chevrette M.G."/>
            <person name="De Carvalho L.P.S."/>
            <person name="Shen B."/>
        </authorList>
    </citation>
    <scope>NUCLEOTIDE SEQUENCE [LARGE SCALE GENOMIC DNA]</scope>
    <source>
        <strain evidence="6 7">NPDC003029</strain>
    </source>
</reference>
<evidence type="ECO:0000256" key="3">
    <source>
        <dbReference type="ARBA" id="ARBA00022840"/>
    </source>
</evidence>
<dbReference type="PROSITE" id="PS50975">
    <property type="entry name" value="ATP_GRASP"/>
    <property type="match status" value="1"/>
</dbReference>
<dbReference type="InterPro" id="IPR011761">
    <property type="entry name" value="ATP-grasp"/>
</dbReference>
<evidence type="ECO:0000313" key="7">
    <source>
        <dbReference type="Proteomes" id="UP001601976"/>
    </source>
</evidence>